<gene>
    <name evidence="1" type="ORF">DPMN_108828</name>
</gene>
<organism evidence="1 2">
    <name type="scientific">Dreissena polymorpha</name>
    <name type="common">Zebra mussel</name>
    <name type="synonym">Mytilus polymorpha</name>
    <dbReference type="NCBI Taxonomy" id="45954"/>
    <lineage>
        <taxon>Eukaryota</taxon>
        <taxon>Metazoa</taxon>
        <taxon>Spiralia</taxon>
        <taxon>Lophotrochozoa</taxon>
        <taxon>Mollusca</taxon>
        <taxon>Bivalvia</taxon>
        <taxon>Autobranchia</taxon>
        <taxon>Heteroconchia</taxon>
        <taxon>Euheterodonta</taxon>
        <taxon>Imparidentia</taxon>
        <taxon>Neoheterodontei</taxon>
        <taxon>Myida</taxon>
        <taxon>Dreissenoidea</taxon>
        <taxon>Dreissenidae</taxon>
        <taxon>Dreissena</taxon>
    </lineage>
</organism>
<dbReference type="AlphaFoldDB" id="A0A9D4K9L3"/>
<evidence type="ECO:0000313" key="2">
    <source>
        <dbReference type="Proteomes" id="UP000828390"/>
    </source>
</evidence>
<comment type="caution">
    <text evidence="1">The sequence shown here is derived from an EMBL/GenBank/DDBJ whole genome shotgun (WGS) entry which is preliminary data.</text>
</comment>
<reference evidence="1" key="2">
    <citation type="submission" date="2020-11" db="EMBL/GenBank/DDBJ databases">
        <authorList>
            <person name="McCartney M.A."/>
            <person name="Auch B."/>
            <person name="Kono T."/>
            <person name="Mallez S."/>
            <person name="Becker A."/>
            <person name="Gohl D.M."/>
            <person name="Silverstein K.A.T."/>
            <person name="Koren S."/>
            <person name="Bechman K.B."/>
            <person name="Herman A."/>
            <person name="Abrahante J.E."/>
            <person name="Garbe J."/>
        </authorList>
    </citation>
    <scope>NUCLEOTIDE SEQUENCE</scope>
    <source>
        <strain evidence="1">Duluth1</strain>
        <tissue evidence="1">Whole animal</tissue>
    </source>
</reference>
<dbReference type="Proteomes" id="UP000828390">
    <property type="component" value="Unassembled WGS sequence"/>
</dbReference>
<evidence type="ECO:0000313" key="1">
    <source>
        <dbReference type="EMBL" id="KAH3835479.1"/>
    </source>
</evidence>
<reference evidence="1" key="1">
    <citation type="journal article" date="2019" name="bioRxiv">
        <title>The Genome of the Zebra Mussel, Dreissena polymorpha: A Resource for Invasive Species Research.</title>
        <authorList>
            <person name="McCartney M.A."/>
            <person name="Auch B."/>
            <person name="Kono T."/>
            <person name="Mallez S."/>
            <person name="Zhang Y."/>
            <person name="Obille A."/>
            <person name="Becker A."/>
            <person name="Abrahante J.E."/>
            <person name="Garbe J."/>
            <person name="Badalamenti J.P."/>
            <person name="Herman A."/>
            <person name="Mangelson H."/>
            <person name="Liachko I."/>
            <person name="Sullivan S."/>
            <person name="Sone E.D."/>
            <person name="Koren S."/>
            <person name="Silverstein K.A.T."/>
            <person name="Beckman K.B."/>
            <person name="Gohl D.M."/>
        </authorList>
    </citation>
    <scope>NUCLEOTIDE SEQUENCE</scope>
    <source>
        <strain evidence="1">Duluth1</strain>
        <tissue evidence="1">Whole animal</tissue>
    </source>
</reference>
<name>A0A9D4K9L3_DREPO</name>
<sequence>MSAINRYLKDICRNFDTVRDIEFIRSNRTLDVFLKSRTEAGLSIPTKHKILTKEDLEKTAAYLQSMKTLQLYYEKQHGT</sequence>
<protein>
    <submittedName>
        <fullName evidence="1">Uncharacterized protein</fullName>
    </submittedName>
</protein>
<keyword evidence="2" id="KW-1185">Reference proteome</keyword>
<accession>A0A9D4K9L3</accession>
<proteinExistence type="predicted"/>
<dbReference type="EMBL" id="JAIWYP010000004">
    <property type="protein sequence ID" value="KAH3835479.1"/>
    <property type="molecule type" value="Genomic_DNA"/>
</dbReference>